<dbReference type="Pfam" id="PF22505">
    <property type="entry name" value="RNase_J_b_CASP"/>
    <property type="match status" value="1"/>
</dbReference>
<keyword evidence="3 8" id="KW-0378">Hydrolase</keyword>
<evidence type="ECO:0000313" key="9">
    <source>
        <dbReference type="Proteomes" id="UP000464495"/>
    </source>
</evidence>
<keyword evidence="2" id="KW-0479">Metal-binding</keyword>
<dbReference type="GO" id="GO:0046872">
    <property type="term" value="F:metal ion binding"/>
    <property type="evidence" value="ECO:0007669"/>
    <property type="project" value="UniProtKB-KW"/>
</dbReference>
<keyword evidence="1" id="KW-0540">Nuclease</keyword>
<keyword evidence="6" id="KW-0694">RNA-binding</keyword>
<dbReference type="SUPFAM" id="SSF56281">
    <property type="entry name" value="Metallo-hydrolase/oxidoreductase"/>
    <property type="match status" value="1"/>
</dbReference>
<evidence type="ECO:0000313" key="8">
    <source>
        <dbReference type="EMBL" id="QHQ34633.1"/>
    </source>
</evidence>
<accession>A0A6P1SZ36</accession>
<dbReference type="Pfam" id="PF17770">
    <property type="entry name" value="RNase_J_C"/>
    <property type="match status" value="1"/>
</dbReference>
<dbReference type="PANTHER" id="PTHR43694">
    <property type="entry name" value="RIBONUCLEASE J"/>
    <property type="match status" value="1"/>
</dbReference>
<evidence type="ECO:0000256" key="6">
    <source>
        <dbReference type="ARBA" id="ARBA00022884"/>
    </source>
</evidence>
<dbReference type="SMART" id="SM00849">
    <property type="entry name" value="Lactamase_B"/>
    <property type="match status" value="1"/>
</dbReference>
<keyword evidence="5" id="KW-0269">Exonuclease</keyword>
<organism evidence="8 9">
    <name type="scientific">Algicella marina</name>
    <dbReference type="NCBI Taxonomy" id="2683284"/>
    <lineage>
        <taxon>Bacteria</taxon>
        <taxon>Pseudomonadati</taxon>
        <taxon>Pseudomonadota</taxon>
        <taxon>Alphaproteobacteria</taxon>
        <taxon>Rhodobacterales</taxon>
        <taxon>Paracoccaceae</taxon>
        <taxon>Algicella</taxon>
    </lineage>
</organism>
<dbReference type="GO" id="GO:0003723">
    <property type="term" value="F:RNA binding"/>
    <property type="evidence" value="ECO:0007669"/>
    <property type="project" value="UniProtKB-KW"/>
</dbReference>
<dbReference type="Pfam" id="PF00753">
    <property type="entry name" value="Lactamase_B"/>
    <property type="match status" value="1"/>
</dbReference>
<dbReference type="InterPro" id="IPR001279">
    <property type="entry name" value="Metallo-B-lactamas"/>
</dbReference>
<dbReference type="CDD" id="cd07714">
    <property type="entry name" value="RNaseJ_MBL-fold"/>
    <property type="match status" value="1"/>
</dbReference>
<evidence type="ECO:0000256" key="1">
    <source>
        <dbReference type="ARBA" id="ARBA00022722"/>
    </source>
</evidence>
<evidence type="ECO:0000256" key="4">
    <source>
        <dbReference type="ARBA" id="ARBA00022833"/>
    </source>
</evidence>
<dbReference type="PANTHER" id="PTHR43694:SF1">
    <property type="entry name" value="RIBONUCLEASE J"/>
    <property type="match status" value="1"/>
</dbReference>
<proteinExistence type="predicted"/>
<name>A0A6P1SZ36_9RHOB</name>
<dbReference type="KEGG" id="amaq:GO499_05220"/>
<evidence type="ECO:0000256" key="5">
    <source>
        <dbReference type="ARBA" id="ARBA00022839"/>
    </source>
</evidence>
<sequence>MSSKDKLTYLALGGAGEIGMNMYVYGYGPVGKQRFILVDAGVTFPDMESTPGVDLIMADPAFIAERADRLEAIFITHAHEDHVGAIGHLLPQLQAPVYCRAFTGLIAGNKLDRAGQDLNQIHVVGAWPETVTVGPFEVGFLPVSHSIPEASGLVIDTPAGRIVHTGDFKLDPSPLVGDPYEPAVLEKIGAAGVKALVCDSTNVFSPHPGRSEAEIRPAIEALMKEAKGMVVATTFASNIARLKTLAQAAHASGRTVAVLGRAMNTMIQAGFSSGVLKDFPPIVDARDADEVPRAQLFVLATGSQGERRAASAQLAGGSYMGLSLKEGDTFLFSSKTIPGNEVGVARILNQLSEAGVDVIDDSSGLYHVSGHANRPDLAKVHELLKPANVIPMHGEHRHLRAHVALAAERQIHGVIAPNGTVVDLTGDTAAIIDHVETGRVYLDGAQLIGAMDGIVRDRIRMATRGHAIVSVMLEADGSPIGGAWVETLGLPDGDREEIGALLERALEDALGKAASRVLDSDEALEKLIVKTVQSEGQNRIGKKPLVTVMINRFDEE</sequence>
<dbReference type="InterPro" id="IPR041636">
    <property type="entry name" value="RNase_J_C"/>
</dbReference>
<dbReference type="Gene3D" id="3.10.20.580">
    <property type="match status" value="1"/>
</dbReference>
<dbReference type="InterPro" id="IPR055132">
    <property type="entry name" value="RNase_J_b_CASP"/>
</dbReference>
<evidence type="ECO:0000256" key="3">
    <source>
        <dbReference type="ARBA" id="ARBA00022801"/>
    </source>
</evidence>
<protein>
    <submittedName>
        <fullName evidence="8">MBL fold metallo-hydrolase</fullName>
    </submittedName>
</protein>
<dbReference type="AlphaFoldDB" id="A0A6P1SZ36"/>
<dbReference type="GO" id="GO:0004527">
    <property type="term" value="F:exonuclease activity"/>
    <property type="evidence" value="ECO:0007669"/>
    <property type="project" value="UniProtKB-KW"/>
</dbReference>
<dbReference type="EMBL" id="CP046620">
    <property type="protein sequence ID" value="QHQ34633.1"/>
    <property type="molecule type" value="Genomic_DNA"/>
</dbReference>
<keyword evidence="9" id="KW-1185">Reference proteome</keyword>
<keyword evidence="4" id="KW-0862">Zinc</keyword>
<dbReference type="InterPro" id="IPR011108">
    <property type="entry name" value="RMMBL"/>
</dbReference>
<dbReference type="Gene3D" id="3.60.15.10">
    <property type="entry name" value="Ribonuclease Z/Hydroxyacylglutathione hydrolase-like"/>
    <property type="match status" value="1"/>
</dbReference>
<feature type="domain" description="Metallo-beta-lactamase" evidence="7">
    <location>
        <begin position="19"/>
        <end position="219"/>
    </location>
</feature>
<dbReference type="InterPro" id="IPR036866">
    <property type="entry name" value="RibonucZ/Hydroxyglut_hydro"/>
</dbReference>
<dbReference type="Proteomes" id="UP000464495">
    <property type="component" value="Chromosome"/>
</dbReference>
<dbReference type="Pfam" id="PF07521">
    <property type="entry name" value="RMMBL"/>
    <property type="match status" value="1"/>
</dbReference>
<evidence type="ECO:0000259" key="7">
    <source>
        <dbReference type="SMART" id="SM00849"/>
    </source>
</evidence>
<reference evidence="8 9" key="1">
    <citation type="submission" date="2019-12" db="EMBL/GenBank/DDBJ databases">
        <title>Complete genome sequence of Algicella marina strain 9Alg 56(T) isolated from the red alga Tichocarpus crinitus.</title>
        <authorList>
            <person name="Kim S.-G."/>
            <person name="Nedashkovskaya O.I."/>
        </authorList>
    </citation>
    <scope>NUCLEOTIDE SEQUENCE [LARGE SCALE GENOMIC DNA]</scope>
    <source>
        <strain evidence="8 9">9Alg 56</strain>
    </source>
</reference>
<gene>
    <name evidence="8" type="ORF">GO499_05220</name>
</gene>
<dbReference type="Gene3D" id="3.40.50.10710">
    <property type="entry name" value="Metallo-hydrolase/oxidoreductase"/>
    <property type="match status" value="1"/>
</dbReference>
<dbReference type="RefSeq" id="WP_161861202.1">
    <property type="nucleotide sequence ID" value="NZ_CP046620.1"/>
</dbReference>
<dbReference type="InterPro" id="IPR042173">
    <property type="entry name" value="RNase_J_2"/>
</dbReference>
<evidence type="ECO:0000256" key="2">
    <source>
        <dbReference type="ARBA" id="ARBA00022723"/>
    </source>
</evidence>